<evidence type="ECO:0000256" key="1">
    <source>
        <dbReference type="ARBA" id="ARBA00012513"/>
    </source>
</evidence>
<dbReference type="Gene3D" id="1.10.510.10">
    <property type="entry name" value="Transferase(Phosphotransferase) domain 1"/>
    <property type="match status" value="2"/>
</dbReference>
<evidence type="ECO:0000256" key="4">
    <source>
        <dbReference type="ARBA" id="ARBA00022741"/>
    </source>
</evidence>
<name>A0AA40I2K7_CNENI</name>
<evidence type="ECO:0000256" key="2">
    <source>
        <dbReference type="ARBA" id="ARBA00022527"/>
    </source>
</evidence>
<dbReference type="EC" id="2.7.11.1" evidence="1"/>
<dbReference type="AlphaFoldDB" id="A0AA40I2K7"/>
<organism evidence="8 9">
    <name type="scientific">Cnephaeus nilssonii</name>
    <name type="common">Northern bat</name>
    <name type="synonym">Eptesicus nilssonii</name>
    <dbReference type="NCBI Taxonomy" id="3371016"/>
    <lineage>
        <taxon>Eukaryota</taxon>
        <taxon>Metazoa</taxon>
        <taxon>Chordata</taxon>
        <taxon>Craniata</taxon>
        <taxon>Vertebrata</taxon>
        <taxon>Euteleostomi</taxon>
        <taxon>Mammalia</taxon>
        <taxon>Eutheria</taxon>
        <taxon>Laurasiatheria</taxon>
        <taxon>Chiroptera</taxon>
        <taxon>Yangochiroptera</taxon>
        <taxon>Vespertilionidae</taxon>
        <taxon>Cnephaeus</taxon>
    </lineage>
</organism>
<dbReference type="Proteomes" id="UP001177744">
    <property type="component" value="Unassembled WGS sequence"/>
</dbReference>
<proteinExistence type="predicted"/>
<keyword evidence="5" id="KW-0418">Kinase</keyword>
<evidence type="ECO:0000259" key="7">
    <source>
        <dbReference type="PROSITE" id="PS50011"/>
    </source>
</evidence>
<evidence type="ECO:0000256" key="3">
    <source>
        <dbReference type="ARBA" id="ARBA00022679"/>
    </source>
</evidence>
<gene>
    <name evidence="8" type="ORF">QTO34_017811</name>
</gene>
<dbReference type="PANTHER" id="PTHR24346:SF82">
    <property type="entry name" value="KP78A-RELATED"/>
    <property type="match status" value="1"/>
</dbReference>
<dbReference type="InterPro" id="IPR011009">
    <property type="entry name" value="Kinase-like_dom_sf"/>
</dbReference>
<accession>A0AA40I2K7</accession>
<reference evidence="8" key="1">
    <citation type="submission" date="2023-06" db="EMBL/GenBank/DDBJ databases">
        <title>Reference genome for the Northern bat (Eptesicus nilssonii), a most northern bat species.</title>
        <authorList>
            <person name="Laine V.N."/>
            <person name="Pulliainen A.T."/>
            <person name="Lilley T.M."/>
        </authorList>
    </citation>
    <scope>NUCLEOTIDE SEQUENCE</scope>
    <source>
        <strain evidence="8">BLF_Eptnil</strain>
        <tissue evidence="8">Kidney</tissue>
    </source>
</reference>
<dbReference type="GO" id="GO:0005737">
    <property type="term" value="C:cytoplasm"/>
    <property type="evidence" value="ECO:0007669"/>
    <property type="project" value="TreeGrafter"/>
</dbReference>
<dbReference type="GO" id="GO:0004674">
    <property type="term" value="F:protein serine/threonine kinase activity"/>
    <property type="evidence" value="ECO:0007669"/>
    <property type="project" value="UniProtKB-KW"/>
</dbReference>
<dbReference type="InterPro" id="IPR000719">
    <property type="entry name" value="Prot_kinase_dom"/>
</dbReference>
<keyword evidence="3" id="KW-0808">Transferase</keyword>
<dbReference type="PROSITE" id="PS50011">
    <property type="entry name" value="PROTEIN_KINASE_DOM"/>
    <property type="match status" value="1"/>
</dbReference>
<evidence type="ECO:0000256" key="5">
    <source>
        <dbReference type="ARBA" id="ARBA00022777"/>
    </source>
</evidence>
<protein>
    <recommendedName>
        <fullName evidence="1">non-specific serine/threonine protein kinase</fullName>
        <ecNumber evidence="1">2.7.11.1</ecNumber>
    </recommendedName>
</protein>
<keyword evidence="6" id="KW-0067">ATP-binding</keyword>
<comment type="caution">
    <text evidence="8">The sequence shown here is derived from an EMBL/GenBank/DDBJ whole genome shotgun (WGS) entry which is preliminary data.</text>
</comment>
<dbReference type="Pfam" id="PF00069">
    <property type="entry name" value="Pkinase"/>
    <property type="match status" value="1"/>
</dbReference>
<dbReference type="SUPFAM" id="SSF56112">
    <property type="entry name" value="Protein kinase-like (PK-like)"/>
    <property type="match status" value="2"/>
</dbReference>
<dbReference type="GO" id="GO:0005524">
    <property type="term" value="F:ATP binding"/>
    <property type="evidence" value="ECO:0007669"/>
    <property type="project" value="UniProtKB-KW"/>
</dbReference>
<keyword evidence="2" id="KW-0723">Serine/threonine-protein kinase</keyword>
<keyword evidence="4" id="KW-0547">Nucleotide-binding</keyword>
<dbReference type="PANTHER" id="PTHR24346">
    <property type="entry name" value="MAP/MICROTUBULE AFFINITY-REGULATING KINASE"/>
    <property type="match status" value="1"/>
</dbReference>
<dbReference type="EMBL" id="JAULJE010000007">
    <property type="protein sequence ID" value="KAK1341405.1"/>
    <property type="molecule type" value="Genomic_DNA"/>
</dbReference>
<sequence length="97" mass="11195">MTDFGLRNEFTSYKLSTFCDSPSYFIPEFFLASNQRPGVDVWSLEMVLCKFQQLVFTVLDCQQQGSVHRDLKPVNVLCHEAVNIHMTDFGLSNELIR</sequence>
<keyword evidence="9" id="KW-1185">Reference proteome</keyword>
<evidence type="ECO:0000313" key="8">
    <source>
        <dbReference type="EMBL" id="KAK1341405.1"/>
    </source>
</evidence>
<evidence type="ECO:0000256" key="6">
    <source>
        <dbReference type="ARBA" id="ARBA00022840"/>
    </source>
</evidence>
<evidence type="ECO:0000313" key="9">
    <source>
        <dbReference type="Proteomes" id="UP001177744"/>
    </source>
</evidence>
<feature type="domain" description="Protein kinase" evidence="7">
    <location>
        <begin position="1"/>
        <end position="97"/>
    </location>
</feature>
<dbReference type="GO" id="GO:0035556">
    <property type="term" value="P:intracellular signal transduction"/>
    <property type="evidence" value="ECO:0007669"/>
    <property type="project" value="TreeGrafter"/>
</dbReference>